<feature type="compositionally biased region" description="Polar residues" evidence="1">
    <location>
        <begin position="440"/>
        <end position="449"/>
    </location>
</feature>
<feature type="transmembrane region" description="Helical" evidence="2">
    <location>
        <begin position="152"/>
        <end position="174"/>
    </location>
</feature>
<feature type="compositionally biased region" description="Basic and acidic residues" evidence="1">
    <location>
        <begin position="496"/>
        <end position="508"/>
    </location>
</feature>
<feature type="compositionally biased region" description="Basic and acidic residues" evidence="1">
    <location>
        <begin position="365"/>
        <end position="376"/>
    </location>
</feature>
<feature type="compositionally biased region" description="Low complexity" evidence="1">
    <location>
        <begin position="276"/>
        <end position="291"/>
    </location>
</feature>
<gene>
    <name evidence="3" type="ORF">MCUN1_001451</name>
</gene>
<keyword evidence="2" id="KW-1133">Transmembrane helix</keyword>
<evidence type="ECO:0000256" key="2">
    <source>
        <dbReference type="SAM" id="Phobius"/>
    </source>
</evidence>
<dbReference type="EMBL" id="CP119878">
    <property type="protein sequence ID" value="WFD34610.1"/>
    <property type="molecule type" value="Genomic_DNA"/>
</dbReference>
<feature type="region of interest" description="Disordered" evidence="1">
    <location>
        <begin position="254"/>
        <end position="304"/>
    </location>
</feature>
<evidence type="ECO:0000256" key="1">
    <source>
        <dbReference type="SAM" id="MobiDB-lite"/>
    </source>
</evidence>
<dbReference type="AlphaFoldDB" id="A0AAF0EST4"/>
<evidence type="ECO:0000313" key="3">
    <source>
        <dbReference type="EMBL" id="WFD34610.1"/>
    </source>
</evidence>
<evidence type="ECO:0000313" key="4">
    <source>
        <dbReference type="Proteomes" id="UP001219933"/>
    </source>
</evidence>
<feature type="compositionally biased region" description="Basic residues" evidence="1">
    <location>
        <begin position="349"/>
        <end position="364"/>
    </location>
</feature>
<proteinExistence type="predicted"/>
<accession>A0AAF0EST4</accession>
<keyword evidence="2" id="KW-0472">Membrane</keyword>
<feature type="region of interest" description="Disordered" evidence="1">
    <location>
        <begin position="484"/>
        <end position="528"/>
    </location>
</feature>
<feature type="compositionally biased region" description="Basic and acidic residues" evidence="1">
    <location>
        <begin position="254"/>
        <end position="263"/>
    </location>
</feature>
<keyword evidence="2" id="KW-0812">Transmembrane</keyword>
<reference evidence="3" key="1">
    <citation type="submission" date="2023-03" db="EMBL/GenBank/DDBJ databases">
        <title>Mating type loci evolution in Malassezia.</title>
        <authorList>
            <person name="Coelho M.A."/>
        </authorList>
    </citation>
    <scope>NUCLEOTIDE SEQUENCE</scope>
    <source>
        <strain evidence="3">CBS 11721</strain>
    </source>
</reference>
<organism evidence="3 4">
    <name type="scientific">Malassezia cuniculi</name>
    <dbReference type="NCBI Taxonomy" id="948313"/>
    <lineage>
        <taxon>Eukaryota</taxon>
        <taxon>Fungi</taxon>
        <taxon>Dikarya</taxon>
        <taxon>Basidiomycota</taxon>
        <taxon>Ustilaginomycotina</taxon>
        <taxon>Malasseziomycetes</taxon>
        <taxon>Malasseziales</taxon>
        <taxon>Malasseziaceae</taxon>
        <taxon>Malassezia</taxon>
    </lineage>
</organism>
<protein>
    <submittedName>
        <fullName evidence="3">Uncharacterized protein</fullName>
    </submittedName>
</protein>
<name>A0AAF0EST4_9BASI</name>
<feature type="region of interest" description="Disordered" evidence="1">
    <location>
        <begin position="321"/>
        <end position="416"/>
    </location>
</feature>
<feature type="region of interest" description="Disordered" evidence="1">
    <location>
        <begin position="439"/>
        <end position="472"/>
    </location>
</feature>
<dbReference type="Proteomes" id="UP001219933">
    <property type="component" value="Chromosome 2"/>
</dbReference>
<sequence length="528" mass="57819">MEYRFLVSRADAQPCRSTDLYVSPGGGTSVQAGSVMLAWKPECLKDTSKIDLYLYSQQQSAAIPVHAWTGIRVADSRLNVTLDARWWNSTKDAKMNLQIVNHGRQPWDTSHPISHSWTVKNPGGSSGGEDATSSNLITPVTQDDSTLSSGSLAAAVICSVIGALILVIGGGIYFHRRQREKRIKEVEEMRARSMYSTSVNARSPPTNGAAAFNSEQPYTQDFANQADMAQMAQVDPMGQYDMQYPEYNYEEVTADQKEGEHQSMRSISDGASGNDGVVAAATGTETASATVSRRKTATERLHTNGRLDRWDSDFWFVQDEEPEVAPQEEQPEEPKEEVAEVAADTDSKRRNKRSREKGERRKKTDRVPPVKRKVSDPVDTVAVEEANARVAAREASKQRKKGSKRSPVVEQKPADDDAMLYAAIEPVYAPAYGELARAQAPSQLPSSIPASLLGPRVIPEPDWAPEPTGAAERDAKIASFLANLPRPGESYDGDSVVDRSATDARTEAHSTATHMDDFADAISHAHQD</sequence>
<keyword evidence="4" id="KW-1185">Reference proteome</keyword>
<feature type="region of interest" description="Disordered" evidence="1">
    <location>
        <begin position="111"/>
        <end position="137"/>
    </location>
</feature>
<feature type="compositionally biased region" description="Low complexity" evidence="1">
    <location>
        <begin position="381"/>
        <end position="390"/>
    </location>
</feature>